<dbReference type="InterPro" id="IPR050250">
    <property type="entry name" value="Macrolide_Exporter_MacB"/>
</dbReference>
<feature type="transmembrane region" description="Helical" evidence="7">
    <location>
        <begin position="375"/>
        <end position="395"/>
    </location>
</feature>
<dbReference type="Proteomes" id="UP000198725">
    <property type="component" value="Unassembled WGS sequence"/>
</dbReference>
<dbReference type="PANTHER" id="PTHR30572">
    <property type="entry name" value="MEMBRANE COMPONENT OF TRANSPORTER-RELATED"/>
    <property type="match status" value="1"/>
</dbReference>
<keyword evidence="4 7" id="KW-1133">Transmembrane helix</keyword>
<evidence type="ECO:0000256" key="2">
    <source>
        <dbReference type="ARBA" id="ARBA00022475"/>
    </source>
</evidence>
<dbReference type="GO" id="GO:0022857">
    <property type="term" value="F:transmembrane transporter activity"/>
    <property type="evidence" value="ECO:0007669"/>
    <property type="project" value="TreeGrafter"/>
</dbReference>
<evidence type="ECO:0000313" key="10">
    <source>
        <dbReference type="EMBL" id="SFK96847.1"/>
    </source>
</evidence>
<feature type="transmembrane region" description="Helical" evidence="7">
    <location>
        <begin position="325"/>
        <end position="349"/>
    </location>
</feature>
<evidence type="ECO:0000313" key="11">
    <source>
        <dbReference type="Proteomes" id="UP000198725"/>
    </source>
</evidence>
<evidence type="ECO:0000259" key="8">
    <source>
        <dbReference type="Pfam" id="PF02687"/>
    </source>
</evidence>
<comment type="subcellular location">
    <subcellularLocation>
        <location evidence="1">Cell membrane</location>
        <topology evidence="1">Multi-pass membrane protein</topology>
    </subcellularLocation>
</comment>
<name>A0A1I4DX72_9GAMM</name>
<dbReference type="RefSeq" id="WP_092704111.1">
    <property type="nucleotide sequence ID" value="NZ_FOSR01000010.1"/>
</dbReference>
<proteinExistence type="inferred from homology"/>
<feature type="transmembrane region" description="Helical" evidence="7">
    <location>
        <begin position="424"/>
        <end position="448"/>
    </location>
</feature>
<evidence type="ECO:0000256" key="7">
    <source>
        <dbReference type="SAM" id="Phobius"/>
    </source>
</evidence>
<evidence type="ECO:0000256" key="5">
    <source>
        <dbReference type="ARBA" id="ARBA00023136"/>
    </source>
</evidence>
<feature type="transmembrane region" description="Helical" evidence="7">
    <location>
        <begin position="686"/>
        <end position="714"/>
    </location>
</feature>
<dbReference type="InterPro" id="IPR017800">
    <property type="entry name" value="ADOP"/>
</dbReference>
<dbReference type="Pfam" id="PF12704">
    <property type="entry name" value="MacB_PCD"/>
    <property type="match status" value="2"/>
</dbReference>
<reference evidence="11" key="1">
    <citation type="submission" date="2016-10" db="EMBL/GenBank/DDBJ databases">
        <authorList>
            <person name="Varghese N."/>
            <person name="Submissions S."/>
        </authorList>
    </citation>
    <scope>NUCLEOTIDE SEQUENCE [LARGE SCALE GENOMIC DNA]</scope>
    <source>
        <strain evidence="11">MO64</strain>
    </source>
</reference>
<dbReference type="Pfam" id="PF02687">
    <property type="entry name" value="FtsX"/>
    <property type="match status" value="2"/>
</dbReference>
<protein>
    <submittedName>
        <fullName evidence="10">Duplicated orphan permease</fullName>
    </submittedName>
</protein>
<organism evidence="10 11">
    <name type="scientific">Rhodanobacter glycinis</name>
    <dbReference type="NCBI Taxonomy" id="582702"/>
    <lineage>
        <taxon>Bacteria</taxon>
        <taxon>Pseudomonadati</taxon>
        <taxon>Pseudomonadota</taxon>
        <taxon>Gammaproteobacteria</taxon>
        <taxon>Lysobacterales</taxon>
        <taxon>Rhodanobacteraceae</taxon>
        <taxon>Rhodanobacter</taxon>
    </lineage>
</organism>
<feature type="transmembrane region" description="Helical" evidence="7">
    <location>
        <begin position="277"/>
        <end position="305"/>
    </location>
</feature>
<sequence>MNIWLAEIWRAWRASLRRPGFLLLATGVLALGIGASVAVFALIEGTLLKPLPYPHAQQLVAVGMMTDDGAGTSPELHQHLVGMQGVESIGIVTSLAPSNVMIGGRPMQVPTMLVDHDLLPTLGVHLAFGRNFSAAEDQPNGPPVVMLGYAFWKNHYGGNPQILGQSLVIEGKPHTIIGVLPAGFGLLGRIFDLTGQIDVVLPAALPANSHDDGTNYMSVARLAPGVGIAAVSAQVNARARALYASQSMPTSQKNWLAQQHFTAISLQSQMHVVARGILLLFQASALLVLLIALVNLGNLMLLRSLARGHDGAVRRALGASLWRQVLPALADALLIGVCASLVGVLLAWASLDVLRHAVSAELVDLNAAVLDGRTMLLALMVGVTAALVAAGLGVWRSRRMGDMDHLREGGRSGFGRTDQRLGRVLVVTQVALATALLVVAGLFLHALYDAAHAQLGFSDQRILTMELAPVKSSYPDAASVQQLAQQVLDQLRGQSGVEAAVASTNLPVGQQLNLPMHVPGGEPFNAQFRAISPGFFPAFGIALREGRPFDQGDVRGGEAVAIINRELADHVYGGHALGKIIDVYQGPEGVEARIVGVVANTSQYGPLGPQPPIVYLPLAQTPDKLIQVVRSFEPMRFAIRVHGDPLAYRDVMREAVARVAPTQPIANMRTLASIVESTTADARLDLLLIGVFAVLALVLASAGLYAVMAVSVAAREREIGVRMALGSSASRLLAWVLRGGVIQIGIGLVIGVVLTLVAARSLRKLMFDTLGTDSAFDPWTLLAVAVLLLVAGVLACLLPALRAARVAPMRALRGE</sequence>
<accession>A0A1I4DX72</accession>
<feature type="transmembrane region" description="Helical" evidence="7">
    <location>
        <begin position="779"/>
        <end position="801"/>
    </location>
</feature>
<evidence type="ECO:0000256" key="3">
    <source>
        <dbReference type="ARBA" id="ARBA00022692"/>
    </source>
</evidence>
<feature type="domain" description="MacB-like periplasmic core" evidence="9">
    <location>
        <begin position="429"/>
        <end position="625"/>
    </location>
</feature>
<feature type="transmembrane region" description="Helical" evidence="7">
    <location>
        <begin position="21"/>
        <end position="43"/>
    </location>
</feature>
<dbReference type="NCBIfam" id="TIGR03434">
    <property type="entry name" value="ADOP"/>
    <property type="match status" value="1"/>
</dbReference>
<feature type="transmembrane region" description="Helical" evidence="7">
    <location>
        <begin position="735"/>
        <end position="759"/>
    </location>
</feature>
<keyword evidence="5 7" id="KW-0472">Membrane</keyword>
<evidence type="ECO:0000259" key="9">
    <source>
        <dbReference type="Pfam" id="PF12704"/>
    </source>
</evidence>
<dbReference type="PANTHER" id="PTHR30572:SF4">
    <property type="entry name" value="ABC TRANSPORTER PERMEASE YTRF"/>
    <property type="match status" value="1"/>
</dbReference>
<dbReference type="AlphaFoldDB" id="A0A1I4DX72"/>
<feature type="domain" description="ABC3 transporter permease C-terminal" evidence="8">
    <location>
        <begin position="691"/>
        <end position="806"/>
    </location>
</feature>
<keyword evidence="11" id="KW-1185">Reference proteome</keyword>
<dbReference type="InterPro" id="IPR003838">
    <property type="entry name" value="ABC3_permease_C"/>
</dbReference>
<evidence type="ECO:0000256" key="6">
    <source>
        <dbReference type="ARBA" id="ARBA00038076"/>
    </source>
</evidence>
<evidence type="ECO:0000256" key="1">
    <source>
        <dbReference type="ARBA" id="ARBA00004651"/>
    </source>
</evidence>
<evidence type="ECO:0000256" key="4">
    <source>
        <dbReference type="ARBA" id="ARBA00022989"/>
    </source>
</evidence>
<keyword evidence="3 7" id="KW-0812">Transmembrane</keyword>
<feature type="domain" description="ABC3 transporter permease C-terminal" evidence="8">
    <location>
        <begin position="285"/>
        <end position="400"/>
    </location>
</feature>
<keyword evidence="2" id="KW-1003">Cell membrane</keyword>
<dbReference type="EMBL" id="FOSR01000010">
    <property type="protein sequence ID" value="SFK96847.1"/>
    <property type="molecule type" value="Genomic_DNA"/>
</dbReference>
<comment type="similarity">
    <text evidence="6">Belongs to the ABC-4 integral membrane protein family.</text>
</comment>
<feature type="domain" description="MacB-like periplasmic core" evidence="9">
    <location>
        <begin position="23"/>
        <end position="237"/>
    </location>
</feature>
<dbReference type="InterPro" id="IPR025857">
    <property type="entry name" value="MacB_PCD"/>
</dbReference>
<gene>
    <name evidence="10" type="ORF">SAMN05192579_11018</name>
</gene>
<dbReference type="GO" id="GO:0005886">
    <property type="term" value="C:plasma membrane"/>
    <property type="evidence" value="ECO:0007669"/>
    <property type="project" value="UniProtKB-SubCell"/>
</dbReference>